<proteinExistence type="inferred from homology"/>
<name>A0ABR2KN13_9EUKA</name>
<dbReference type="NCBIfam" id="TIGR00231">
    <property type="entry name" value="small_GTP"/>
    <property type="match status" value="1"/>
</dbReference>
<dbReference type="PANTHER" id="PTHR47979">
    <property type="entry name" value="DRAB11-RELATED"/>
    <property type="match status" value="1"/>
</dbReference>
<organism evidence="2 3">
    <name type="scientific">Tritrichomonas musculus</name>
    <dbReference type="NCBI Taxonomy" id="1915356"/>
    <lineage>
        <taxon>Eukaryota</taxon>
        <taxon>Metamonada</taxon>
        <taxon>Parabasalia</taxon>
        <taxon>Tritrichomonadida</taxon>
        <taxon>Tritrichomonadidae</taxon>
        <taxon>Tritrichomonas</taxon>
    </lineage>
</organism>
<comment type="similarity">
    <text evidence="1">Belongs to the small GTPase superfamily. Rab family.</text>
</comment>
<dbReference type="PRINTS" id="PR00449">
    <property type="entry name" value="RASTRNSFRMNG"/>
</dbReference>
<dbReference type="Gene3D" id="3.40.50.300">
    <property type="entry name" value="P-loop containing nucleotide triphosphate hydrolases"/>
    <property type="match status" value="1"/>
</dbReference>
<dbReference type="SMART" id="SM00174">
    <property type="entry name" value="RHO"/>
    <property type="match status" value="1"/>
</dbReference>
<dbReference type="PROSITE" id="PS51420">
    <property type="entry name" value="RHO"/>
    <property type="match status" value="1"/>
</dbReference>
<dbReference type="SUPFAM" id="SSF52540">
    <property type="entry name" value="P-loop containing nucleoside triphosphate hydrolases"/>
    <property type="match status" value="1"/>
</dbReference>
<evidence type="ECO:0000256" key="1">
    <source>
        <dbReference type="ARBA" id="ARBA00006270"/>
    </source>
</evidence>
<accession>A0ABR2KN13</accession>
<dbReference type="InterPro" id="IPR001806">
    <property type="entry name" value="Small_GTPase"/>
</dbReference>
<dbReference type="Pfam" id="PF00071">
    <property type="entry name" value="Ras"/>
    <property type="match status" value="1"/>
</dbReference>
<keyword evidence="3" id="KW-1185">Reference proteome</keyword>
<protein>
    <submittedName>
        <fullName evidence="2">Uncharacterized protein</fullName>
    </submittedName>
</protein>
<dbReference type="InterPro" id="IPR050209">
    <property type="entry name" value="Rab_GTPases_membrane_traffic"/>
</dbReference>
<dbReference type="InterPro" id="IPR027417">
    <property type="entry name" value="P-loop_NTPase"/>
</dbReference>
<dbReference type="PROSITE" id="PS51419">
    <property type="entry name" value="RAB"/>
    <property type="match status" value="1"/>
</dbReference>
<dbReference type="Proteomes" id="UP001470230">
    <property type="component" value="Unassembled WGS sequence"/>
</dbReference>
<dbReference type="EMBL" id="JAPFFF010000004">
    <property type="protein sequence ID" value="KAK8892474.1"/>
    <property type="molecule type" value="Genomic_DNA"/>
</dbReference>
<dbReference type="PROSITE" id="PS51421">
    <property type="entry name" value="RAS"/>
    <property type="match status" value="1"/>
</dbReference>
<comment type="caution">
    <text evidence="2">The sequence shown here is derived from an EMBL/GenBank/DDBJ whole genome shotgun (WGS) entry which is preliminary data.</text>
</comment>
<dbReference type="InterPro" id="IPR005225">
    <property type="entry name" value="Small_GTP-bd"/>
</dbReference>
<dbReference type="SMART" id="SM00173">
    <property type="entry name" value="RAS"/>
    <property type="match status" value="1"/>
</dbReference>
<reference evidence="2 3" key="1">
    <citation type="submission" date="2024-04" db="EMBL/GenBank/DDBJ databases">
        <title>Tritrichomonas musculus Genome.</title>
        <authorList>
            <person name="Alves-Ferreira E."/>
            <person name="Grigg M."/>
            <person name="Lorenzi H."/>
            <person name="Galac M."/>
        </authorList>
    </citation>
    <scope>NUCLEOTIDE SEQUENCE [LARGE SCALE GENOMIC DNA]</scope>
    <source>
        <strain evidence="2 3">EAF2021</strain>
    </source>
</reference>
<evidence type="ECO:0000313" key="2">
    <source>
        <dbReference type="EMBL" id="KAK8892474.1"/>
    </source>
</evidence>
<sequence length="200" mass="22556">MSSNLDYSFKFLIVGNSSVGKTSIVRRLCLNDFLEDQPSTIGVEFMTHTILIDGHNIKLQIWDTAGQEQYQSVGKAYYRNAIGVLIVFSLADHESFAVLENWVEQVHKYCHPKVKMLVVGNKSDLVDKKAVTDSEIQQFAESHNLTYMELSAKVNINIREAFFTITQEIYRDVVSGDIVLDNPQGEKIQQNTSNQGGCKC</sequence>
<dbReference type="SMART" id="SM00176">
    <property type="entry name" value="RAN"/>
    <property type="match status" value="1"/>
</dbReference>
<evidence type="ECO:0000313" key="3">
    <source>
        <dbReference type="Proteomes" id="UP001470230"/>
    </source>
</evidence>
<gene>
    <name evidence="2" type="ORF">M9Y10_029703</name>
</gene>
<dbReference type="CDD" id="cd00154">
    <property type="entry name" value="Rab"/>
    <property type="match status" value="1"/>
</dbReference>
<dbReference type="SMART" id="SM00175">
    <property type="entry name" value="RAB"/>
    <property type="match status" value="1"/>
</dbReference>